<dbReference type="Proteomes" id="UP000007266">
    <property type="component" value="Linkage group 3"/>
</dbReference>
<feature type="domain" description="CCHC-type" evidence="11">
    <location>
        <begin position="686"/>
        <end position="702"/>
    </location>
</feature>
<dbReference type="GO" id="GO:0071039">
    <property type="term" value="P:nuclear polyadenylation-dependent CUT catabolic process"/>
    <property type="evidence" value="ECO:0000318"/>
    <property type="project" value="GO_Central"/>
</dbReference>
<evidence type="ECO:0000256" key="8">
    <source>
        <dbReference type="ARBA" id="ARBA00043023"/>
    </source>
</evidence>
<dbReference type="GO" id="GO:0071038">
    <property type="term" value="P:TRAMP-dependent tRNA surveillance pathway"/>
    <property type="evidence" value="ECO:0000318"/>
    <property type="project" value="GO_Central"/>
</dbReference>
<feature type="compositionally biased region" description="Basic residues" evidence="10">
    <location>
        <begin position="447"/>
        <end position="459"/>
    </location>
</feature>
<proteinExistence type="predicted"/>
<dbReference type="SUPFAM" id="SSF57756">
    <property type="entry name" value="Retrovirus zinc finger-like domains"/>
    <property type="match status" value="1"/>
</dbReference>
<dbReference type="InterPro" id="IPR051644">
    <property type="entry name" value="TRAMP_AT-DNA-binding"/>
</dbReference>
<feature type="compositionally biased region" description="Basic residues" evidence="10">
    <location>
        <begin position="490"/>
        <end position="500"/>
    </location>
</feature>
<dbReference type="GO" id="GO:0003723">
    <property type="term" value="F:RNA binding"/>
    <property type="evidence" value="ECO:0000318"/>
    <property type="project" value="GO_Central"/>
</dbReference>
<evidence type="ECO:0000259" key="11">
    <source>
        <dbReference type="PROSITE" id="PS50158"/>
    </source>
</evidence>
<dbReference type="PANTHER" id="PTHR46543:SF1">
    <property type="entry name" value="ZINC FINGER CCHC DOMAIN-CONTAINING PROTEIN 7"/>
    <property type="match status" value="1"/>
</dbReference>
<organism evidence="12 13">
    <name type="scientific">Tribolium castaneum</name>
    <name type="common">Red flour beetle</name>
    <dbReference type="NCBI Taxonomy" id="7070"/>
    <lineage>
        <taxon>Eukaryota</taxon>
        <taxon>Metazoa</taxon>
        <taxon>Ecdysozoa</taxon>
        <taxon>Arthropoda</taxon>
        <taxon>Hexapoda</taxon>
        <taxon>Insecta</taxon>
        <taxon>Pterygota</taxon>
        <taxon>Neoptera</taxon>
        <taxon>Endopterygota</taxon>
        <taxon>Coleoptera</taxon>
        <taxon>Polyphaga</taxon>
        <taxon>Cucujiformia</taxon>
        <taxon>Tenebrionidae</taxon>
        <taxon>Tenebrionidae incertae sedis</taxon>
        <taxon>Tribolium</taxon>
    </lineage>
</organism>
<feature type="compositionally biased region" description="Low complexity" evidence="10">
    <location>
        <begin position="244"/>
        <end position="256"/>
    </location>
</feature>
<dbReference type="AlphaFoldDB" id="D6WHX4"/>
<dbReference type="OrthoDB" id="7608935at2759"/>
<evidence type="ECO:0000256" key="10">
    <source>
        <dbReference type="SAM" id="MobiDB-lite"/>
    </source>
</evidence>
<dbReference type="GO" id="GO:0008270">
    <property type="term" value="F:zinc ion binding"/>
    <property type="evidence" value="ECO:0007669"/>
    <property type="project" value="UniProtKB-KW"/>
</dbReference>
<keyword evidence="4 9" id="KW-0863">Zinc-finger</keyword>
<feature type="compositionally biased region" description="Pro residues" evidence="10">
    <location>
        <begin position="821"/>
        <end position="833"/>
    </location>
</feature>
<dbReference type="KEGG" id="tca:103312586"/>
<evidence type="ECO:0000256" key="6">
    <source>
        <dbReference type="ARBA" id="ARBA00023242"/>
    </source>
</evidence>
<dbReference type="EMBL" id="KQ971321">
    <property type="protein sequence ID" value="EFA00709.1"/>
    <property type="molecule type" value="Genomic_DNA"/>
</dbReference>
<dbReference type="STRING" id="7070.D6WHX4"/>
<dbReference type="InterPro" id="IPR001878">
    <property type="entry name" value="Znf_CCHC"/>
</dbReference>
<dbReference type="GO" id="GO:0031499">
    <property type="term" value="C:TRAMP complex"/>
    <property type="evidence" value="ECO:0000318"/>
    <property type="project" value="GO_Central"/>
</dbReference>
<feature type="compositionally biased region" description="Polar residues" evidence="10">
    <location>
        <begin position="368"/>
        <end position="379"/>
    </location>
</feature>
<dbReference type="GO" id="GO:0071036">
    <property type="term" value="P:nuclear polyadenylation-dependent snoRNA catabolic process"/>
    <property type="evidence" value="ECO:0000318"/>
    <property type="project" value="GO_Central"/>
</dbReference>
<dbReference type="eggNOG" id="KOG4400">
    <property type="taxonomic scope" value="Eukaryota"/>
</dbReference>
<dbReference type="PANTHER" id="PTHR46543">
    <property type="entry name" value="ZINC FINGER CCHC DOMAIN-CONTAINING PROTEIN 7"/>
    <property type="match status" value="1"/>
</dbReference>
<accession>D6WHX4</accession>
<sequence>MNDLDLEEIESRLYSQVYHSVDTESDLVLPSAPVAPLAPENMKNQARYFGPWTPGSKFQKSVHAKQNTRPPTFKDNDQSHPGFYSKSCNRRHRPDNISINQLVVLTPQSPIVCVTPKKNRNKARWKNYKRKQKKLEKLANSQKEPPKQTPGVVPGNQEPSNCDKVITLSDSENEEDSCVLIPENWPVLSVCDSDDDNKKDISENKSSNDDVVFVEPVETPVEVINLDEETESPKNSQQKNNETASVASDNSSVSDSPTKKAHRERKELLSTPDSASNDFVNSSGVELNHKNFNFSLHGSDFKSGDFVKPANPNETCETESSSSTTDLNSANLMKTIVFNEIEFPKDDVFSESNLESFGNFITPMKSRANTPVAATSSTPKVEEQIKQSTNSSDSSSESDFEDSRVEKVKKIMNLPELSPMQTKEKSKKISSKYDLVDAEADESLIKQKQKKKQKNKKKKSEKEETVDCTEAVQKKRKSSQMEDAGDSVLKKKSKNKKKSRTASPELEANTKSEQKCEGVDVLLPSLKKVTETDETIKKEHTVKEEPEVKEEPLKIKSPKVVESEESAMDGFLVVDETFATTTDIKTISSDSDSILSSLAEDQDIQLINCEAKFEPDCTASTSKSGVLNLANCSVQDLQFVMSNDPNLWTILDRDRFPIKSPVGKRCNKCKELGHIALKCPNKLEPKCKLCGEGGHFEPRCPNKMCTQCGKRSYYTTAYCSLCFKLRDYQCQICSMTGHAPETCPDLWRRYHLTTTEGPLKTYSGPALKPNLWCSGCAQPGHLEHMCDFYKSMYPPTDPFIKNYDQVYDDENENEPQEEAPQPDPQPNFAPNPPQNYVMQGVNQGLNYNCNYDQFANAFIQNGMFVANQQNFYTNQFAPQDGYMQGYPQYSNAYTSFCDNLPKYISLATPQHTVIATPQHTVIATPQHTVNLEAPRPEIPSLEFATPAERKVHCNSMFFSSSGRLLRQFVSRELAKLSKISFNVKRYVTELKRRQVPRGARRRAEYYELANMVLFGVLCLGDGKFHLNALKQLKMDKSKLSCFRRQKLHRAYCFIFGCERHDSVDYNELISRI</sequence>
<keyword evidence="3" id="KW-0677">Repeat</keyword>
<feature type="region of interest" description="Disordered" evidence="10">
    <location>
        <begin position="122"/>
        <end position="180"/>
    </location>
</feature>
<evidence type="ECO:0000256" key="2">
    <source>
        <dbReference type="ARBA" id="ARBA00022723"/>
    </source>
</evidence>
<keyword evidence="2" id="KW-0479">Metal-binding</keyword>
<feature type="region of interest" description="Disordered" evidence="10">
    <location>
        <begin position="51"/>
        <end position="83"/>
    </location>
</feature>
<evidence type="ECO:0000256" key="7">
    <source>
        <dbReference type="ARBA" id="ARBA00041190"/>
    </source>
</evidence>
<dbReference type="GO" id="GO:0071035">
    <property type="term" value="P:nuclear polyadenylation-dependent rRNA catabolic process"/>
    <property type="evidence" value="ECO:0000318"/>
    <property type="project" value="GO_Central"/>
</dbReference>
<keyword evidence="5" id="KW-0862">Zinc</keyword>
<dbReference type="PROSITE" id="PS50158">
    <property type="entry name" value="ZF_CCHC"/>
    <property type="match status" value="2"/>
</dbReference>
<keyword evidence="13" id="KW-1185">Reference proteome</keyword>
<feature type="region of interest" description="Disordered" evidence="10">
    <location>
        <begin position="809"/>
        <end position="835"/>
    </location>
</feature>
<gene>
    <name evidence="12" type="primary">AUGUSTUS-3.0.2_03588</name>
    <name evidence="12" type="ORF">TcasGA2_TC003588</name>
</gene>
<comment type="subcellular location">
    <subcellularLocation>
        <location evidence="1">Nucleus</location>
    </subcellularLocation>
</comment>
<dbReference type="HOGENOM" id="CLU_287481_0_0_1"/>
<dbReference type="GO" id="GO:0071037">
    <property type="term" value="P:nuclear polyadenylation-dependent snRNA catabolic process"/>
    <property type="evidence" value="ECO:0000318"/>
    <property type="project" value="GO_Central"/>
</dbReference>
<feature type="region of interest" description="Disordered" evidence="10">
    <location>
        <begin position="224"/>
        <end position="279"/>
    </location>
</feature>
<keyword evidence="6" id="KW-0539">Nucleus</keyword>
<dbReference type="Gene3D" id="4.10.60.10">
    <property type="entry name" value="Zinc finger, CCHC-type"/>
    <property type="match status" value="2"/>
</dbReference>
<dbReference type="GO" id="GO:0071031">
    <property type="term" value="P:nuclear mRNA surveillance of mRNA 3'-end processing"/>
    <property type="evidence" value="ECO:0000318"/>
    <property type="project" value="GO_Central"/>
</dbReference>
<reference evidence="12 13" key="2">
    <citation type="journal article" date="2010" name="Nucleic Acids Res.">
        <title>BeetleBase in 2010: revisions to provide comprehensive genomic information for Tribolium castaneum.</title>
        <authorList>
            <person name="Kim H.S."/>
            <person name="Murphy T."/>
            <person name="Xia J."/>
            <person name="Caragea D."/>
            <person name="Park Y."/>
            <person name="Beeman R.W."/>
            <person name="Lorenzen M.D."/>
            <person name="Butcher S."/>
            <person name="Manak J.R."/>
            <person name="Brown S.J."/>
        </authorList>
    </citation>
    <scope>GENOME REANNOTATION</scope>
    <source>
        <strain evidence="12 13">Georgia GA2</strain>
    </source>
</reference>
<feature type="compositionally biased region" description="Polar residues" evidence="10">
    <location>
        <begin position="233"/>
        <end position="243"/>
    </location>
</feature>
<name>D6WHX4_TRICA</name>
<reference evidence="12 13" key="1">
    <citation type="journal article" date="2008" name="Nature">
        <title>The genome of the model beetle and pest Tribolium castaneum.</title>
        <authorList>
            <consortium name="Tribolium Genome Sequencing Consortium"/>
            <person name="Richards S."/>
            <person name="Gibbs R.A."/>
            <person name="Weinstock G.M."/>
            <person name="Brown S.J."/>
            <person name="Denell R."/>
            <person name="Beeman R.W."/>
            <person name="Gibbs R."/>
            <person name="Beeman R.W."/>
            <person name="Brown S.J."/>
            <person name="Bucher G."/>
            <person name="Friedrich M."/>
            <person name="Grimmelikhuijzen C.J."/>
            <person name="Klingler M."/>
            <person name="Lorenzen M."/>
            <person name="Richards S."/>
            <person name="Roth S."/>
            <person name="Schroder R."/>
            <person name="Tautz D."/>
            <person name="Zdobnov E.M."/>
            <person name="Muzny D."/>
            <person name="Gibbs R.A."/>
            <person name="Weinstock G.M."/>
            <person name="Attaway T."/>
            <person name="Bell S."/>
            <person name="Buhay C.J."/>
            <person name="Chandrabose M.N."/>
            <person name="Chavez D."/>
            <person name="Clerk-Blankenburg K.P."/>
            <person name="Cree A."/>
            <person name="Dao M."/>
            <person name="Davis C."/>
            <person name="Chacko J."/>
            <person name="Dinh H."/>
            <person name="Dugan-Rocha S."/>
            <person name="Fowler G."/>
            <person name="Garner T.T."/>
            <person name="Garnes J."/>
            <person name="Gnirke A."/>
            <person name="Hawes A."/>
            <person name="Hernandez J."/>
            <person name="Hines S."/>
            <person name="Holder M."/>
            <person name="Hume J."/>
            <person name="Jhangiani S.N."/>
            <person name="Joshi V."/>
            <person name="Khan Z.M."/>
            <person name="Jackson L."/>
            <person name="Kovar C."/>
            <person name="Kowis A."/>
            <person name="Lee S."/>
            <person name="Lewis L.R."/>
            <person name="Margolis J."/>
            <person name="Morgan M."/>
            <person name="Nazareth L.V."/>
            <person name="Nguyen N."/>
            <person name="Okwuonu G."/>
            <person name="Parker D."/>
            <person name="Richards S."/>
            <person name="Ruiz S.J."/>
            <person name="Santibanez J."/>
            <person name="Savard J."/>
            <person name="Scherer S.E."/>
            <person name="Schneider B."/>
            <person name="Sodergren E."/>
            <person name="Tautz D."/>
            <person name="Vattahil S."/>
            <person name="Villasana D."/>
            <person name="White C.S."/>
            <person name="Wright R."/>
            <person name="Park Y."/>
            <person name="Beeman R.W."/>
            <person name="Lord J."/>
            <person name="Oppert B."/>
            <person name="Lorenzen M."/>
            <person name="Brown S."/>
            <person name="Wang L."/>
            <person name="Savard J."/>
            <person name="Tautz D."/>
            <person name="Richards S."/>
            <person name="Weinstock G."/>
            <person name="Gibbs R.A."/>
            <person name="Liu Y."/>
            <person name="Worley K."/>
            <person name="Weinstock G."/>
            <person name="Elsik C.G."/>
            <person name="Reese J.T."/>
            <person name="Elhaik E."/>
            <person name="Landan G."/>
            <person name="Graur D."/>
            <person name="Arensburger P."/>
            <person name="Atkinson P."/>
            <person name="Beeman R.W."/>
            <person name="Beidler J."/>
            <person name="Brown S.J."/>
            <person name="Demuth J.P."/>
            <person name="Drury D.W."/>
            <person name="Du Y.Z."/>
            <person name="Fujiwara H."/>
            <person name="Lorenzen M."/>
            <person name="Maselli V."/>
            <person name="Osanai M."/>
            <person name="Park Y."/>
            <person name="Robertson H.M."/>
            <person name="Tu Z."/>
            <person name="Wang J.J."/>
            <person name="Wang S."/>
            <person name="Richards S."/>
            <person name="Song H."/>
            <person name="Zhang L."/>
            <person name="Sodergren E."/>
            <person name="Werner D."/>
            <person name="Stanke M."/>
            <person name="Morgenstern B."/>
            <person name="Solovyev V."/>
            <person name="Kosarev P."/>
            <person name="Brown G."/>
            <person name="Chen H.C."/>
            <person name="Ermolaeva O."/>
            <person name="Hlavina W."/>
            <person name="Kapustin Y."/>
            <person name="Kiryutin B."/>
            <person name="Kitts P."/>
            <person name="Maglott D."/>
            <person name="Pruitt K."/>
            <person name="Sapojnikov V."/>
            <person name="Souvorov A."/>
            <person name="Mackey A.J."/>
            <person name="Waterhouse R.M."/>
            <person name="Wyder S."/>
            <person name="Zdobnov E.M."/>
            <person name="Zdobnov E.M."/>
            <person name="Wyder S."/>
            <person name="Kriventseva E.V."/>
            <person name="Kadowaki T."/>
            <person name="Bork P."/>
            <person name="Aranda M."/>
            <person name="Bao R."/>
            <person name="Beermann A."/>
            <person name="Berns N."/>
            <person name="Bolognesi R."/>
            <person name="Bonneton F."/>
            <person name="Bopp D."/>
            <person name="Brown S.J."/>
            <person name="Bucher G."/>
            <person name="Butts T."/>
            <person name="Chaumot A."/>
            <person name="Denell R.E."/>
            <person name="Ferrier D.E."/>
            <person name="Friedrich M."/>
            <person name="Gordon C.M."/>
            <person name="Jindra M."/>
            <person name="Klingler M."/>
            <person name="Lan Q."/>
            <person name="Lattorff H.M."/>
            <person name="Laudet V."/>
            <person name="von Levetsow C."/>
            <person name="Liu Z."/>
            <person name="Lutz R."/>
            <person name="Lynch J.A."/>
            <person name="da Fonseca R.N."/>
            <person name="Posnien N."/>
            <person name="Reuter R."/>
            <person name="Roth S."/>
            <person name="Savard J."/>
            <person name="Schinko J.B."/>
            <person name="Schmitt C."/>
            <person name="Schoppmeier M."/>
            <person name="Schroder R."/>
            <person name="Shippy T.D."/>
            <person name="Simonnet F."/>
            <person name="Marques-Souza H."/>
            <person name="Tautz D."/>
            <person name="Tomoyasu Y."/>
            <person name="Trauner J."/>
            <person name="Van der Zee M."/>
            <person name="Vervoort M."/>
            <person name="Wittkopp N."/>
            <person name="Wimmer E.A."/>
            <person name="Yang X."/>
            <person name="Jones A.K."/>
            <person name="Sattelle D.B."/>
            <person name="Ebert P.R."/>
            <person name="Nelson D."/>
            <person name="Scott J.G."/>
            <person name="Beeman R.W."/>
            <person name="Muthukrishnan S."/>
            <person name="Kramer K.J."/>
            <person name="Arakane Y."/>
            <person name="Beeman R.W."/>
            <person name="Zhu Q."/>
            <person name="Hogenkamp D."/>
            <person name="Dixit R."/>
            <person name="Oppert B."/>
            <person name="Jiang H."/>
            <person name="Zou Z."/>
            <person name="Marshall J."/>
            <person name="Elpidina E."/>
            <person name="Vinokurov K."/>
            <person name="Oppert C."/>
            <person name="Zou Z."/>
            <person name="Evans J."/>
            <person name="Lu Z."/>
            <person name="Zhao P."/>
            <person name="Sumathipala N."/>
            <person name="Altincicek B."/>
            <person name="Vilcinskas A."/>
            <person name="Williams M."/>
            <person name="Hultmark D."/>
            <person name="Hetru C."/>
            <person name="Jiang H."/>
            <person name="Grimmelikhuijzen C.J."/>
            <person name="Hauser F."/>
            <person name="Cazzamali G."/>
            <person name="Williamson M."/>
            <person name="Park Y."/>
            <person name="Li B."/>
            <person name="Tanaka Y."/>
            <person name="Predel R."/>
            <person name="Neupert S."/>
            <person name="Schachtner J."/>
            <person name="Verleyen P."/>
            <person name="Raible F."/>
            <person name="Bork P."/>
            <person name="Friedrich M."/>
            <person name="Walden K.K."/>
            <person name="Robertson H.M."/>
            <person name="Angeli S."/>
            <person name="Foret S."/>
            <person name="Bucher G."/>
            <person name="Schuetz S."/>
            <person name="Maleszka R."/>
            <person name="Wimmer E.A."/>
            <person name="Beeman R.W."/>
            <person name="Lorenzen M."/>
            <person name="Tomoyasu Y."/>
            <person name="Miller S.C."/>
            <person name="Grossmann D."/>
            <person name="Bucher G."/>
        </authorList>
    </citation>
    <scope>NUCLEOTIDE SEQUENCE [LARGE SCALE GENOMIC DNA]</scope>
    <source>
        <strain evidence="12 13">Georgia GA2</strain>
    </source>
</reference>
<evidence type="ECO:0000256" key="4">
    <source>
        <dbReference type="ARBA" id="ARBA00022771"/>
    </source>
</evidence>
<dbReference type="InParanoid" id="D6WHX4"/>
<dbReference type="InterPro" id="IPR036875">
    <property type="entry name" value="Znf_CCHC_sf"/>
</dbReference>
<feature type="region of interest" description="Disordered" evidence="10">
    <location>
        <begin position="368"/>
        <end position="514"/>
    </location>
</feature>
<evidence type="ECO:0000313" key="13">
    <source>
        <dbReference type="Proteomes" id="UP000007266"/>
    </source>
</evidence>
<feature type="compositionally biased region" description="Low complexity" evidence="10">
    <location>
        <begin position="314"/>
        <end position="325"/>
    </location>
</feature>
<feature type="compositionally biased region" description="Basic residues" evidence="10">
    <location>
        <begin position="122"/>
        <end position="134"/>
    </location>
</feature>
<feature type="compositionally biased region" description="Basic and acidic residues" evidence="10">
    <location>
        <begin position="196"/>
        <end position="208"/>
    </location>
</feature>
<evidence type="ECO:0000256" key="5">
    <source>
        <dbReference type="ARBA" id="ARBA00022833"/>
    </source>
</evidence>
<evidence type="ECO:0000256" key="1">
    <source>
        <dbReference type="ARBA" id="ARBA00004123"/>
    </source>
</evidence>
<evidence type="ECO:0000313" key="12">
    <source>
        <dbReference type="EMBL" id="EFA00709.1"/>
    </source>
</evidence>
<feature type="domain" description="CCHC-type" evidence="11">
    <location>
        <begin position="665"/>
        <end position="681"/>
    </location>
</feature>
<feature type="region of interest" description="Disordered" evidence="10">
    <location>
        <begin position="305"/>
        <end position="326"/>
    </location>
</feature>
<feature type="compositionally biased region" description="Polar residues" evidence="10">
    <location>
        <begin position="56"/>
        <end position="70"/>
    </location>
</feature>
<dbReference type="SMART" id="SM00343">
    <property type="entry name" value="ZnF_C2HC"/>
    <property type="match status" value="4"/>
</dbReference>
<feature type="region of interest" description="Disordered" evidence="10">
    <location>
        <begin position="196"/>
        <end position="215"/>
    </location>
</feature>
<evidence type="ECO:0000256" key="3">
    <source>
        <dbReference type="ARBA" id="ARBA00022737"/>
    </source>
</evidence>
<evidence type="ECO:0000256" key="9">
    <source>
        <dbReference type="PROSITE-ProRule" id="PRU00047"/>
    </source>
</evidence>
<protein>
    <recommendedName>
        <fullName evidence="7">Zinc finger CCHC domain-containing protein 7</fullName>
    </recommendedName>
    <alternativeName>
        <fullName evidence="8">TRAMP-like complex RNA-binding factor ZCCHC7</fullName>
    </alternativeName>
</protein>